<evidence type="ECO:0000259" key="1">
    <source>
        <dbReference type="SMART" id="SM00091"/>
    </source>
</evidence>
<dbReference type="SUPFAM" id="SSF55785">
    <property type="entry name" value="PYP-like sensor domain (PAS domain)"/>
    <property type="match status" value="2"/>
</dbReference>
<dbReference type="InterPro" id="IPR035965">
    <property type="entry name" value="PAS-like_dom_sf"/>
</dbReference>
<gene>
    <name evidence="2" type="ORF">SYK_30970</name>
</gene>
<dbReference type="SMART" id="SM00091">
    <property type="entry name" value="PAS"/>
    <property type="match status" value="2"/>
</dbReference>
<feature type="domain" description="PAS" evidence="1">
    <location>
        <begin position="141"/>
        <end position="208"/>
    </location>
</feature>
<name>A0ABM8B4H0_9BACT</name>
<dbReference type="InterPro" id="IPR000014">
    <property type="entry name" value="PAS"/>
</dbReference>
<feature type="domain" description="PAS" evidence="1">
    <location>
        <begin position="17"/>
        <end position="86"/>
    </location>
</feature>
<evidence type="ECO:0000313" key="3">
    <source>
        <dbReference type="Proteomes" id="UP001317742"/>
    </source>
</evidence>
<organism evidence="2 3">
    <name type="scientific">Pseudodesulfovibrio nedwellii</name>
    <dbReference type="NCBI Taxonomy" id="2973072"/>
    <lineage>
        <taxon>Bacteria</taxon>
        <taxon>Pseudomonadati</taxon>
        <taxon>Thermodesulfobacteriota</taxon>
        <taxon>Desulfovibrionia</taxon>
        <taxon>Desulfovibrionales</taxon>
        <taxon>Desulfovibrionaceae</taxon>
    </lineage>
</organism>
<dbReference type="Gene3D" id="3.30.450.20">
    <property type="entry name" value="PAS domain"/>
    <property type="match status" value="2"/>
</dbReference>
<protein>
    <submittedName>
        <fullName evidence="2">Diguanylate cyclase</fullName>
    </submittedName>
</protein>
<reference evidence="2 3" key="1">
    <citation type="submission" date="2022-08" db="EMBL/GenBank/DDBJ databases">
        <title>Genome Sequence of the sulphate-reducing bacterium, Pseudodesulfovibrio sp. SYK.</title>
        <authorList>
            <person name="Kondo R."/>
            <person name="Kataoka T."/>
        </authorList>
    </citation>
    <scope>NUCLEOTIDE SEQUENCE [LARGE SCALE GENOMIC DNA]</scope>
    <source>
        <strain evidence="2 3">SYK</strain>
    </source>
</reference>
<accession>A0ABM8B4H0</accession>
<sequence length="425" mass="47693">MSKQMDGESDSCTEMGKRLESYLEVIPAIVWRIDIVGKEISFLNSHTLQPHGEKVRAIMQNPQSAERLVLSEDRERFQHSLKQLLHRQKATCVFRIQVDEGVNRWFKLAGMPDPEHPTSSVGVLMDITSHVSTILATEGRPGLSVRIDLVDDPVLLVRFTDRSISMVNTAADQLLGYSKKQLTNLHLQELLQDTPGTDLFQIYESLIFSDYWNGELYVTDSIGRSHQCSARIQVIARDEENLLWITLSHLNECKACKGVPVRGNEVLPSKTVSAAMRKCSTVKALLESMLKALPKNSPTEAIMLSKIFIDKGIVSVTGVGEPFGGELEDLVHPYEGSIAKNIVRFELDNHVVMETSKSIKPIDWALFIPHGIHSYYAQPFFEDGILTSVLIFCSTQKGSYDPDADAPLSALHQEFFTHLERCLQK</sequence>
<keyword evidence="3" id="KW-1185">Reference proteome</keyword>
<proteinExistence type="predicted"/>
<dbReference type="RefSeq" id="WP_281761230.1">
    <property type="nucleotide sequence ID" value="NZ_AP026709.1"/>
</dbReference>
<dbReference type="CDD" id="cd00130">
    <property type="entry name" value="PAS"/>
    <property type="match status" value="1"/>
</dbReference>
<evidence type="ECO:0000313" key="2">
    <source>
        <dbReference type="EMBL" id="BDQ38737.1"/>
    </source>
</evidence>
<dbReference type="EMBL" id="AP026709">
    <property type="protein sequence ID" value="BDQ38737.1"/>
    <property type="molecule type" value="Genomic_DNA"/>
</dbReference>
<dbReference type="Proteomes" id="UP001317742">
    <property type="component" value="Chromosome"/>
</dbReference>